<evidence type="ECO:0000313" key="14">
    <source>
        <dbReference type="EMBL" id="QMP96777.1"/>
    </source>
</evidence>
<keyword evidence="7 12" id="KW-0375">Hydrogen ion transport</keyword>
<gene>
    <name evidence="14" type="primary">ATP8</name>
</gene>
<dbReference type="EMBL" id="MT556648">
    <property type="protein sequence ID" value="QMP96777.1"/>
    <property type="molecule type" value="Genomic_DNA"/>
</dbReference>
<sequence>MPHMAPTWWTTLFTIFFMSFMIILFIIYFQTYNLPETNKSNKIIQSSMNWKW</sequence>
<evidence type="ECO:0000256" key="5">
    <source>
        <dbReference type="ARBA" id="ARBA00022547"/>
    </source>
</evidence>
<evidence type="ECO:0000256" key="4">
    <source>
        <dbReference type="ARBA" id="ARBA00022448"/>
    </source>
</evidence>
<proteinExistence type="inferred from homology"/>
<dbReference type="InterPro" id="IPR001421">
    <property type="entry name" value="ATP8_metazoa"/>
</dbReference>
<dbReference type="AlphaFoldDB" id="A0A7D7IW01"/>
<evidence type="ECO:0000256" key="12">
    <source>
        <dbReference type="RuleBase" id="RU003661"/>
    </source>
</evidence>
<dbReference type="GO" id="GO:0031966">
    <property type="term" value="C:mitochondrial membrane"/>
    <property type="evidence" value="ECO:0007669"/>
    <property type="project" value="UniProtKB-SubCell"/>
</dbReference>
<dbReference type="GO" id="GO:0045259">
    <property type="term" value="C:proton-transporting ATP synthase complex"/>
    <property type="evidence" value="ECO:0007669"/>
    <property type="project" value="UniProtKB-KW"/>
</dbReference>
<comment type="similarity">
    <text evidence="2 12">Belongs to the ATPase protein 8 family.</text>
</comment>
<evidence type="ECO:0000256" key="2">
    <source>
        <dbReference type="ARBA" id="ARBA00008892"/>
    </source>
</evidence>
<name>A0A7D7IW01_9HEMI</name>
<organism evidence="14">
    <name type="scientific">Eratyrus mucronatus</name>
    <dbReference type="NCBI Taxonomy" id="162367"/>
    <lineage>
        <taxon>Eukaryota</taxon>
        <taxon>Metazoa</taxon>
        <taxon>Ecdysozoa</taxon>
        <taxon>Arthropoda</taxon>
        <taxon>Hexapoda</taxon>
        <taxon>Insecta</taxon>
        <taxon>Pterygota</taxon>
        <taxon>Neoptera</taxon>
        <taxon>Paraneoptera</taxon>
        <taxon>Hemiptera</taxon>
        <taxon>Heteroptera</taxon>
        <taxon>Panheteroptera</taxon>
        <taxon>Cimicomorpha</taxon>
        <taxon>Reduviidae</taxon>
        <taxon>Triatominae</taxon>
        <taxon>Eratyrus</taxon>
    </lineage>
</organism>
<keyword evidence="10 12" id="KW-0496">Mitochondrion</keyword>
<comment type="subcellular location">
    <subcellularLocation>
        <location evidence="1 12">Mitochondrion membrane</location>
        <topology evidence="1 12">Single-pass membrane protein</topology>
    </subcellularLocation>
</comment>
<keyword evidence="5 12" id="KW-0138">CF(0)</keyword>
<evidence type="ECO:0000256" key="6">
    <source>
        <dbReference type="ARBA" id="ARBA00022692"/>
    </source>
</evidence>
<dbReference type="Pfam" id="PF00895">
    <property type="entry name" value="ATP-synt_8"/>
    <property type="match status" value="1"/>
</dbReference>
<evidence type="ECO:0000256" key="8">
    <source>
        <dbReference type="ARBA" id="ARBA00022989"/>
    </source>
</evidence>
<evidence type="ECO:0000256" key="11">
    <source>
        <dbReference type="ARBA" id="ARBA00023136"/>
    </source>
</evidence>
<dbReference type="GO" id="GO:0015986">
    <property type="term" value="P:proton motive force-driven ATP synthesis"/>
    <property type="evidence" value="ECO:0007669"/>
    <property type="project" value="InterPro"/>
</dbReference>
<geneLocation type="mitochondrion" evidence="14"/>
<evidence type="ECO:0000256" key="1">
    <source>
        <dbReference type="ARBA" id="ARBA00004304"/>
    </source>
</evidence>
<reference evidence="14" key="1">
    <citation type="journal article" date="2020" name="Infect. Genet. Evol.">
        <title>Phylogeny of the North-Central American clade of blood-sucking reduviid bugs of the tribe Triatomini (Hemiptera: Triatominae) based on the mitochondrial genome.</title>
        <authorList>
            <person name="Aguilera-Uribe M."/>
            <person name="Meza-Lazaro R.N."/>
            <person name="Kieran T.J."/>
            <person name="Ibarra-Cerdena C.N."/>
            <person name="Zaldivar-Riveron A."/>
        </authorList>
    </citation>
    <scope>NUCLEOTIDE SEQUENCE</scope>
</reference>
<evidence type="ECO:0000256" key="10">
    <source>
        <dbReference type="ARBA" id="ARBA00023128"/>
    </source>
</evidence>
<evidence type="ECO:0000256" key="13">
    <source>
        <dbReference type="SAM" id="Phobius"/>
    </source>
</evidence>
<keyword evidence="9 12" id="KW-0406">Ion transport</keyword>
<accession>A0A7D7IW01</accession>
<evidence type="ECO:0000256" key="3">
    <source>
        <dbReference type="ARBA" id="ARBA00011291"/>
    </source>
</evidence>
<dbReference type="GO" id="GO:0015078">
    <property type="term" value="F:proton transmembrane transporter activity"/>
    <property type="evidence" value="ECO:0007669"/>
    <property type="project" value="InterPro"/>
</dbReference>
<keyword evidence="11 13" id="KW-0472">Membrane</keyword>
<keyword evidence="4 12" id="KW-0813">Transport</keyword>
<keyword evidence="8 13" id="KW-1133">Transmembrane helix</keyword>
<feature type="transmembrane region" description="Helical" evidence="13">
    <location>
        <begin position="6"/>
        <end position="29"/>
    </location>
</feature>
<keyword evidence="6 12" id="KW-0812">Transmembrane</keyword>
<comment type="subunit">
    <text evidence="3">F-type ATPases have 2 components, CF(1) - the catalytic core - and CF(0) - the membrane proton channel.</text>
</comment>
<protein>
    <recommendedName>
        <fullName evidence="12">ATP synthase complex subunit 8</fullName>
    </recommendedName>
</protein>
<evidence type="ECO:0000256" key="7">
    <source>
        <dbReference type="ARBA" id="ARBA00022781"/>
    </source>
</evidence>
<evidence type="ECO:0000256" key="9">
    <source>
        <dbReference type="ARBA" id="ARBA00023065"/>
    </source>
</evidence>